<comment type="caution">
    <text evidence="1">The sequence shown here is derived from an EMBL/GenBank/DDBJ whole genome shotgun (WGS) entry which is preliminary data.</text>
</comment>
<dbReference type="AlphaFoldDB" id="A0A917T762"/>
<reference evidence="1" key="2">
    <citation type="submission" date="2020-09" db="EMBL/GenBank/DDBJ databases">
        <authorList>
            <person name="Sun Q."/>
            <person name="Zhou Y."/>
        </authorList>
    </citation>
    <scope>NUCLEOTIDE SEQUENCE</scope>
    <source>
        <strain evidence="1">CGMCC 4.7308</strain>
    </source>
</reference>
<keyword evidence="2" id="KW-1185">Reference proteome</keyword>
<organism evidence="1 2">
    <name type="scientific">Nakamurella endophytica</name>
    <dbReference type="NCBI Taxonomy" id="1748367"/>
    <lineage>
        <taxon>Bacteria</taxon>
        <taxon>Bacillati</taxon>
        <taxon>Actinomycetota</taxon>
        <taxon>Actinomycetes</taxon>
        <taxon>Nakamurellales</taxon>
        <taxon>Nakamurellaceae</taxon>
        <taxon>Nakamurella</taxon>
    </lineage>
</organism>
<reference evidence="1" key="1">
    <citation type="journal article" date="2014" name="Int. J. Syst. Evol. Microbiol.">
        <title>Complete genome sequence of Corynebacterium casei LMG S-19264T (=DSM 44701T), isolated from a smear-ripened cheese.</title>
        <authorList>
            <consortium name="US DOE Joint Genome Institute (JGI-PGF)"/>
            <person name="Walter F."/>
            <person name="Albersmeier A."/>
            <person name="Kalinowski J."/>
            <person name="Ruckert C."/>
        </authorList>
    </citation>
    <scope>NUCLEOTIDE SEQUENCE</scope>
    <source>
        <strain evidence="1">CGMCC 4.7308</strain>
    </source>
</reference>
<evidence type="ECO:0000313" key="2">
    <source>
        <dbReference type="Proteomes" id="UP000655208"/>
    </source>
</evidence>
<dbReference type="EMBL" id="BMNA01000009">
    <property type="protein sequence ID" value="GGM12194.1"/>
    <property type="molecule type" value="Genomic_DNA"/>
</dbReference>
<sequence>MTATDHRALTTTGKRVVKVSRADVVAAQTRVQADRLLGRKTPEVIARVAAAAPSDRWTER</sequence>
<name>A0A917T762_9ACTN</name>
<proteinExistence type="predicted"/>
<evidence type="ECO:0000313" key="1">
    <source>
        <dbReference type="EMBL" id="GGM12194.1"/>
    </source>
</evidence>
<gene>
    <name evidence="1" type="ORF">GCM10011594_35060</name>
</gene>
<dbReference type="Proteomes" id="UP000655208">
    <property type="component" value="Unassembled WGS sequence"/>
</dbReference>
<protein>
    <submittedName>
        <fullName evidence="1">Uncharacterized protein</fullName>
    </submittedName>
</protein>
<accession>A0A917T762</accession>